<dbReference type="OrthoDB" id="5877963at2759"/>
<dbReference type="PANTHER" id="PTHR11958">
    <property type="entry name" value="SODIUM/DICARBOXYLATE SYMPORTER-RELATED"/>
    <property type="match status" value="1"/>
</dbReference>
<keyword evidence="7" id="KW-0597">Phosphoprotein</keyword>
<dbReference type="GeneID" id="106555905"/>
<dbReference type="InterPro" id="IPR018107">
    <property type="entry name" value="Na-dicarboxylate_symporter_CS"/>
</dbReference>
<dbReference type="Gene3D" id="1.10.3860.10">
    <property type="entry name" value="Sodium:dicarboxylate symporter"/>
    <property type="match status" value="1"/>
</dbReference>
<dbReference type="GO" id="GO:0033229">
    <property type="term" value="F:cysteine transmembrane transporter activity"/>
    <property type="evidence" value="ECO:0007669"/>
    <property type="project" value="TreeGrafter"/>
</dbReference>
<keyword evidence="5 28" id="KW-0813">Transport</keyword>
<protein>
    <recommendedName>
        <fullName evidence="28">Amino acid transporter</fullName>
    </recommendedName>
</protein>
<keyword evidence="16" id="KW-0770">Synapse</keyword>
<dbReference type="GO" id="GO:0055038">
    <property type="term" value="C:recycling endosome membrane"/>
    <property type="evidence" value="ECO:0007669"/>
    <property type="project" value="UniProtKB-SubCell"/>
</dbReference>
<evidence type="ECO:0000256" key="20">
    <source>
        <dbReference type="ARBA" id="ARBA00023214"/>
    </source>
</evidence>
<evidence type="ECO:0000256" key="15">
    <source>
        <dbReference type="ARBA" id="ARBA00022989"/>
    </source>
</evidence>
<dbReference type="GO" id="GO:0015501">
    <property type="term" value="F:glutamate:sodium symporter activity"/>
    <property type="evidence" value="ECO:0007669"/>
    <property type="project" value="TreeGrafter"/>
</dbReference>
<dbReference type="GO" id="GO:0005313">
    <property type="term" value="F:L-glutamate transmembrane transporter activity"/>
    <property type="evidence" value="ECO:0007669"/>
    <property type="project" value="TreeGrafter"/>
</dbReference>
<dbReference type="Pfam" id="PF00375">
    <property type="entry name" value="SDF"/>
    <property type="match status" value="1"/>
</dbReference>
<feature type="transmembrane region" description="Helical" evidence="28">
    <location>
        <begin position="61"/>
        <end position="85"/>
    </location>
</feature>
<evidence type="ECO:0000256" key="1">
    <source>
        <dbReference type="ARBA" id="ARBA00004146"/>
    </source>
</evidence>
<keyword evidence="15 28" id="KW-1133">Transmembrane helix</keyword>
<dbReference type="GO" id="GO:0031902">
    <property type="term" value="C:late endosome membrane"/>
    <property type="evidence" value="ECO:0007669"/>
    <property type="project" value="UniProtKB-SubCell"/>
</dbReference>
<dbReference type="InterPro" id="IPR050746">
    <property type="entry name" value="DAACS"/>
</dbReference>
<evidence type="ECO:0000256" key="5">
    <source>
        <dbReference type="ARBA" id="ARBA00022448"/>
    </source>
</evidence>
<dbReference type="AlphaFoldDB" id="A0A6I9Z2U2"/>
<evidence type="ECO:0000256" key="13">
    <source>
        <dbReference type="ARBA" id="ARBA00022958"/>
    </source>
</evidence>
<comment type="function">
    <text evidence="23">Sodium-dependent, high-affinity amino acid transporter that mediates the uptake of L-glutamate and also L-aspartate and D-aspartate. Can also transport L-cysteine. Functions as a symporter that transports one amino acid molecule together with two or three Na(+) ions and one proton, in parallel with the counter-transport of one K(+) ion. Mediates Cl(-) flux that is not coupled to amino acid transport; this avoids the accumulation of negative charges due to aspartate and Na(+) symport. Plays an important role in L-glutamate and L-aspartate reabsorption in renal tubuli. Plays a redundant role in the rapid removal of released glutamate from the synaptic cleft, which is essential for terminating the postsynaptic action of glutamate. Contributes to glutathione biosynthesis and protection against oxidative stress via its role in L-glutamate and L-cysteine transport. Negatively regulated by ARL6IP5.</text>
</comment>
<evidence type="ECO:0000256" key="16">
    <source>
        <dbReference type="ARBA" id="ARBA00023018"/>
    </source>
</evidence>
<feature type="transmembrane region" description="Helical" evidence="28">
    <location>
        <begin position="97"/>
        <end position="119"/>
    </location>
</feature>
<comment type="similarity">
    <text evidence="22">Belongs to the dicarboxylate/amino acid:cation symporter (DAACS) (TC 2.A.23) family. SLC1A1 subfamily.</text>
</comment>
<comment type="subcellular location">
    <subcellularLocation>
        <location evidence="3">Apical cell membrane</location>
        <topology evidence="3">Multi-pass membrane protein</topology>
    </subcellularLocation>
    <subcellularLocation>
        <location evidence="1">Early endosome membrane</location>
    </subcellularLocation>
    <subcellularLocation>
        <location evidence="2">Late endosome membrane</location>
    </subcellularLocation>
    <subcellularLocation>
        <location evidence="28">Membrane</location>
        <topology evidence="28">Multi-pass membrane protein</topology>
    </subcellularLocation>
    <subcellularLocation>
        <location evidence="4">Recycling endosome membrane</location>
    </subcellularLocation>
    <subcellularLocation>
        <location evidence="21">Synapse</location>
        <location evidence="21">Synaptosome</location>
    </subcellularLocation>
</comment>
<reference evidence="30" key="1">
    <citation type="submission" date="2025-08" db="UniProtKB">
        <authorList>
            <consortium name="RefSeq"/>
        </authorList>
    </citation>
    <scope>IDENTIFICATION</scope>
</reference>
<keyword evidence="17" id="KW-0915">Sodium</keyword>
<dbReference type="GO" id="GO:0043005">
    <property type="term" value="C:neuron projection"/>
    <property type="evidence" value="ECO:0007669"/>
    <property type="project" value="UniProtKB-KW"/>
</dbReference>
<evidence type="ECO:0000256" key="9">
    <source>
        <dbReference type="ARBA" id="ARBA00022692"/>
    </source>
</evidence>
<evidence type="ECO:0000313" key="29">
    <source>
        <dbReference type="Proteomes" id="UP000504617"/>
    </source>
</evidence>
<evidence type="ECO:0000256" key="8">
    <source>
        <dbReference type="ARBA" id="ARBA00022599"/>
    </source>
</evidence>
<dbReference type="PRINTS" id="PR00173">
    <property type="entry name" value="EDTRNSPORT"/>
</dbReference>
<evidence type="ECO:0000256" key="12">
    <source>
        <dbReference type="ARBA" id="ARBA00022847"/>
    </source>
</evidence>
<evidence type="ECO:0000256" key="23">
    <source>
        <dbReference type="ARBA" id="ARBA00045494"/>
    </source>
</evidence>
<dbReference type="PANTHER" id="PTHR11958:SF109">
    <property type="entry name" value="EXCITATORY AMINO ACID TRANSPORTER 3"/>
    <property type="match status" value="1"/>
</dbReference>
<dbReference type="RefSeq" id="XP_013930311.1">
    <property type="nucleotide sequence ID" value="XM_014074836.1"/>
</dbReference>
<accession>A0A6I9Z2U2</accession>
<dbReference type="GO" id="GO:0046872">
    <property type="term" value="F:metal ion binding"/>
    <property type="evidence" value="ECO:0007669"/>
    <property type="project" value="UniProtKB-KW"/>
</dbReference>
<proteinExistence type="inferred from homology"/>
<evidence type="ECO:0000256" key="6">
    <source>
        <dbReference type="ARBA" id="ARBA00022475"/>
    </source>
</evidence>
<keyword evidence="18 28" id="KW-0472">Membrane</keyword>
<comment type="catalytic activity">
    <reaction evidence="25">
        <text>K(+)(in) + L-aspartate(out) + 3 Na(+)(out) + H(+)(out) = K(+)(out) + L-aspartate(in) + 3 Na(+)(in) + H(+)(in)</text>
        <dbReference type="Rhea" id="RHEA:70851"/>
        <dbReference type="ChEBI" id="CHEBI:15378"/>
        <dbReference type="ChEBI" id="CHEBI:29101"/>
        <dbReference type="ChEBI" id="CHEBI:29103"/>
        <dbReference type="ChEBI" id="CHEBI:29991"/>
    </reaction>
</comment>
<evidence type="ECO:0000256" key="10">
    <source>
        <dbReference type="ARBA" id="ARBA00022723"/>
    </source>
</evidence>
<dbReference type="SUPFAM" id="SSF118215">
    <property type="entry name" value="Proton glutamate symport protein"/>
    <property type="match status" value="1"/>
</dbReference>
<dbReference type="Proteomes" id="UP000504617">
    <property type="component" value="Unplaced"/>
</dbReference>
<evidence type="ECO:0000256" key="18">
    <source>
        <dbReference type="ARBA" id="ARBA00023136"/>
    </source>
</evidence>
<evidence type="ECO:0000256" key="7">
    <source>
        <dbReference type="ARBA" id="ARBA00022553"/>
    </source>
</evidence>
<keyword evidence="8" id="KW-0771">Synaptosome</keyword>
<keyword evidence="12 28" id="KW-0769">Symport</keyword>
<keyword evidence="10" id="KW-0479">Metal-binding</keyword>
<keyword evidence="20" id="KW-0868">Chloride</keyword>
<dbReference type="GO" id="GO:0016324">
    <property type="term" value="C:apical plasma membrane"/>
    <property type="evidence" value="ECO:0007669"/>
    <property type="project" value="UniProtKB-SubCell"/>
</dbReference>
<comment type="caution">
    <text evidence="28">Lacks conserved residue(s) required for the propagation of feature annotation.</text>
</comment>
<sequence length="184" mass="20322">MGKETPGKKEGCDCKRFLKNNWLLLSTILAVVLGIGLGLAVREYGNLSNLDKFYFAFPGEVLMRMLKLIILPLIISSMITGVAALDSSVSGKIGLRAVVYYFFTTALAVILGIVLVVTIKPGVSQKADEIGRMGSTPEVSTVDAMLDLIRNMFPENLVQACFQQVDSIFVFINRRSVKFWHLLM</sequence>
<keyword evidence="11" id="KW-0967">Endosome</keyword>
<dbReference type="GO" id="GO:0031901">
    <property type="term" value="C:early endosome membrane"/>
    <property type="evidence" value="ECO:0007669"/>
    <property type="project" value="UniProtKB-SubCell"/>
</dbReference>
<dbReference type="KEGG" id="tsr:106555905"/>
<feature type="transmembrane region" description="Helical" evidence="28">
    <location>
        <begin position="21"/>
        <end position="41"/>
    </location>
</feature>
<evidence type="ECO:0000256" key="4">
    <source>
        <dbReference type="ARBA" id="ARBA00004565"/>
    </source>
</evidence>
<dbReference type="InterPro" id="IPR001991">
    <property type="entry name" value="Na-dicarboxylate_symporter"/>
</dbReference>
<keyword evidence="29" id="KW-1185">Reference proteome</keyword>
<organism evidence="29 30">
    <name type="scientific">Thamnophis sirtalis</name>
    <dbReference type="NCBI Taxonomy" id="35019"/>
    <lineage>
        <taxon>Eukaryota</taxon>
        <taxon>Metazoa</taxon>
        <taxon>Chordata</taxon>
        <taxon>Craniata</taxon>
        <taxon>Vertebrata</taxon>
        <taxon>Euteleostomi</taxon>
        <taxon>Lepidosauria</taxon>
        <taxon>Squamata</taxon>
        <taxon>Bifurcata</taxon>
        <taxon>Unidentata</taxon>
        <taxon>Episquamata</taxon>
        <taxon>Toxicofera</taxon>
        <taxon>Serpentes</taxon>
        <taxon>Colubroidea</taxon>
        <taxon>Colubridae</taxon>
        <taxon>Natricinae</taxon>
        <taxon>Thamnophis</taxon>
    </lineage>
</organism>
<keyword evidence="13" id="KW-0630">Potassium</keyword>
<keyword evidence="9 28" id="KW-0812">Transmembrane</keyword>
<evidence type="ECO:0000256" key="3">
    <source>
        <dbReference type="ARBA" id="ARBA00004424"/>
    </source>
</evidence>
<evidence type="ECO:0000256" key="17">
    <source>
        <dbReference type="ARBA" id="ARBA00023053"/>
    </source>
</evidence>
<evidence type="ECO:0000256" key="21">
    <source>
        <dbReference type="ARBA" id="ARBA00034102"/>
    </source>
</evidence>
<gene>
    <name evidence="30" type="primary">LOC106555905</name>
</gene>
<evidence type="ECO:0000313" key="30">
    <source>
        <dbReference type="RefSeq" id="XP_013930311.1"/>
    </source>
</evidence>
<name>A0A6I9Z2U2_9SAUR</name>
<evidence type="ECO:0000256" key="25">
    <source>
        <dbReference type="ARBA" id="ARBA00048715"/>
    </source>
</evidence>
<comment type="catalytic activity">
    <reaction evidence="24">
        <text>K(+)(in) + L-glutamate(out) + 3 Na(+)(out) + H(+)(out) = K(+)(out) + L-glutamate(in) + 3 Na(+)(in) + H(+)(in)</text>
        <dbReference type="Rhea" id="RHEA:70699"/>
        <dbReference type="ChEBI" id="CHEBI:15378"/>
        <dbReference type="ChEBI" id="CHEBI:29101"/>
        <dbReference type="ChEBI" id="CHEBI:29103"/>
        <dbReference type="ChEBI" id="CHEBI:29985"/>
    </reaction>
</comment>
<comment type="catalytic activity">
    <reaction evidence="27">
        <text>K(+)(in) + L-cysteine(out) + 3 Na(+)(out) + H(+)(out) = K(+)(out) + L-cysteine(in) + 3 Na(+)(in) + H(+)(in)</text>
        <dbReference type="Rhea" id="RHEA:82559"/>
        <dbReference type="ChEBI" id="CHEBI:15378"/>
        <dbReference type="ChEBI" id="CHEBI:29101"/>
        <dbReference type="ChEBI" id="CHEBI:29103"/>
        <dbReference type="ChEBI" id="CHEBI:35235"/>
    </reaction>
</comment>
<evidence type="ECO:0000256" key="22">
    <source>
        <dbReference type="ARBA" id="ARBA00037996"/>
    </source>
</evidence>
<keyword evidence="6" id="KW-1003">Cell membrane</keyword>
<comment type="catalytic activity">
    <reaction evidence="26">
        <text>D-aspartate(out) + K(+)(in) + 3 Na(+)(out) + H(+)(out) = D-aspartate(in) + K(+)(out) + 3 Na(+)(in) + H(+)(in)</text>
        <dbReference type="Rhea" id="RHEA:71379"/>
        <dbReference type="ChEBI" id="CHEBI:15378"/>
        <dbReference type="ChEBI" id="CHEBI:29101"/>
        <dbReference type="ChEBI" id="CHEBI:29103"/>
        <dbReference type="ChEBI" id="CHEBI:29990"/>
    </reaction>
</comment>
<evidence type="ECO:0000256" key="19">
    <source>
        <dbReference type="ARBA" id="ARBA00023180"/>
    </source>
</evidence>
<dbReference type="GO" id="GO:0045202">
    <property type="term" value="C:synapse"/>
    <property type="evidence" value="ECO:0007669"/>
    <property type="project" value="UniProtKB-SubCell"/>
</dbReference>
<dbReference type="InterPro" id="IPR036458">
    <property type="entry name" value="Na:dicarbo_symporter_sf"/>
</dbReference>
<evidence type="ECO:0000256" key="11">
    <source>
        <dbReference type="ARBA" id="ARBA00022753"/>
    </source>
</evidence>
<evidence type="ECO:0000256" key="2">
    <source>
        <dbReference type="ARBA" id="ARBA00004414"/>
    </source>
</evidence>
<evidence type="ECO:0000256" key="14">
    <source>
        <dbReference type="ARBA" id="ARBA00022970"/>
    </source>
</evidence>
<keyword evidence="19" id="KW-0325">Glycoprotein</keyword>
<keyword evidence="14" id="KW-0029">Amino-acid transport</keyword>
<evidence type="ECO:0000256" key="28">
    <source>
        <dbReference type="RuleBase" id="RU361216"/>
    </source>
</evidence>
<dbReference type="PROSITE" id="PS00713">
    <property type="entry name" value="NA_DICARBOXYL_SYMP_1"/>
    <property type="match status" value="1"/>
</dbReference>
<evidence type="ECO:0000256" key="24">
    <source>
        <dbReference type="ARBA" id="ARBA00047601"/>
    </source>
</evidence>
<evidence type="ECO:0000256" key="26">
    <source>
        <dbReference type="ARBA" id="ARBA00049118"/>
    </source>
</evidence>
<evidence type="ECO:0000256" key="27">
    <source>
        <dbReference type="ARBA" id="ARBA00049885"/>
    </source>
</evidence>